<dbReference type="AlphaFoldDB" id="A0A3E3E023"/>
<dbReference type="PROSITE" id="PS00211">
    <property type="entry name" value="ABC_TRANSPORTER_1"/>
    <property type="match status" value="1"/>
</dbReference>
<dbReference type="InterPro" id="IPR003439">
    <property type="entry name" value="ABC_transporter-like_ATP-bd"/>
</dbReference>
<dbReference type="InterPro" id="IPR017871">
    <property type="entry name" value="ABC_transporter-like_CS"/>
</dbReference>
<dbReference type="CDD" id="cd03230">
    <property type="entry name" value="ABC_DR_subfamily_A"/>
    <property type="match status" value="1"/>
</dbReference>
<dbReference type="SMART" id="SM00382">
    <property type="entry name" value="AAA"/>
    <property type="match status" value="1"/>
</dbReference>
<dbReference type="GO" id="GO:0005524">
    <property type="term" value="F:ATP binding"/>
    <property type="evidence" value="ECO:0007669"/>
    <property type="project" value="UniProtKB-KW"/>
</dbReference>
<dbReference type="PANTHER" id="PTHR42711:SF13">
    <property type="entry name" value="ABC TRANSPORTER, ATP-BINDING PROTEIN"/>
    <property type="match status" value="1"/>
</dbReference>
<evidence type="ECO:0000313" key="6">
    <source>
        <dbReference type="Proteomes" id="UP000261212"/>
    </source>
</evidence>
<proteinExistence type="predicted"/>
<reference evidence="5 6" key="1">
    <citation type="submission" date="2018-08" db="EMBL/GenBank/DDBJ databases">
        <title>A genome reference for cultivated species of the human gut microbiota.</title>
        <authorList>
            <person name="Zou Y."/>
            <person name="Xue W."/>
            <person name="Luo G."/>
        </authorList>
    </citation>
    <scope>NUCLEOTIDE SEQUENCE [LARGE SCALE GENOMIC DNA]</scope>
    <source>
        <strain evidence="5 6">AM25-6</strain>
    </source>
</reference>
<dbReference type="Pfam" id="PF00005">
    <property type="entry name" value="ABC_tran"/>
    <property type="match status" value="1"/>
</dbReference>
<evidence type="ECO:0000313" key="5">
    <source>
        <dbReference type="EMBL" id="RGD74890.1"/>
    </source>
</evidence>
<accession>A0A3E3E023</accession>
<dbReference type="Proteomes" id="UP000261212">
    <property type="component" value="Unassembled WGS sequence"/>
</dbReference>
<name>A0A3E3E023_9FIRM</name>
<sequence>MAKDKNIIIKLEHVNKKFGEKEALKDVTFNVSKGEILGFLGPSGAGKTTLIKILTGQIPSDLGIAEVFGKECIRLKDADYERIGMVLDDSGVYERLTCFDNILFFADLHNISRQEVHDVFDKVDLADAKWEKAGNLSKGMRQRLVIARAILHKPELIFLDEPTSGLDPLTAQKVHKLLFELREQGTTIFLTTHNMEEATKLCDHVALLNEGVIVEYGVPEELCRQYNEKNEVELLLKSGNTVRYLNNSECADKVADHFRKNEVVSIHSSEPNLETVFISLTGRKLI</sequence>
<dbReference type="PANTHER" id="PTHR42711">
    <property type="entry name" value="ABC TRANSPORTER ATP-BINDING PROTEIN"/>
    <property type="match status" value="1"/>
</dbReference>
<dbReference type="PROSITE" id="PS50893">
    <property type="entry name" value="ABC_TRANSPORTER_2"/>
    <property type="match status" value="1"/>
</dbReference>
<feature type="domain" description="ABC transporter" evidence="4">
    <location>
        <begin position="9"/>
        <end position="235"/>
    </location>
</feature>
<protein>
    <submittedName>
        <fullName evidence="5">ABC transporter ATP-binding protein</fullName>
    </submittedName>
</protein>
<organism evidence="5 6">
    <name type="scientific">Anaerofustis stercorihominis</name>
    <dbReference type="NCBI Taxonomy" id="214853"/>
    <lineage>
        <taxon>Bacteria</taxon>
        <taxon>Bacillati</taxon>
        <taxon>Bacillota</taxon>
        <taxon>Clostridia</taxon>
        <taxon>Eubacteriales</taxon>
        <taxon>Eubacteriaceae</taxon>
        <taxon>Anaerofustis</taxon>
    </lineage>
</organism>
<keyword evidence="2" id="KW-0547">Nucleotide-binding</keyword>
<dbReference type="InterPro" id="IPR027417">
    <property type="entry name" value="P-loop_NTPase"/>
</dbReference>
<keyword evidence="3 5" id="KW-0067">ATP-binding</keyword>
<keyword evidence="1" id="KW-0813">Transport</keyword>
<dbReference type="InterPro" id="IPR003593">
    <property type="entry name" value="AAA+_ATPase"/>
</dbReference>
<evidence type="ECO:0000256" key="3">
    <source>
        <dbReference type="ARBA" id="ARBA00022840"/>
    </source>
</evidence>
<dbReference type="EMBL" id="QUSM01000002">
    <property type="protein sequence ID" value="RGD74890.1"/>
    <property type="molecule type" value="Genomic_DNA"/>
</dbReference>
<comment type="caution">
    <text evidence="5">The sequence shown here is derived from an EMBL/GenBank/DDBJ whole genome shotgun (WGS) entry which is preliminary data.</text>
</comment>
<dbReference type="InterPro" id="IPR050763">
    <property type="entry name" value="ABC_transporter_ATP-binding"/>
</dbReference>
<dbReference type="SUPFAM" id="SSF52540">
    <property type="entry name" value="P-loop containing nucleoside triphosphate hydrolases"/>
    <property type="match status" value="1"/>
</dbReference>
<evidence type="ECO:0000256" key="2">
    <source>
        <dbReference type="ARBA" id="ARBA00022741"/>
    </source>
</evidence>
<evidence type="ECO:0000259" key="4">
    <source>
        <dbReference type="PROSITE" id="PS50893"/>
    </source>
</evidence>
<dbReference type="RefSeq" id="WP_007050529.1">
    <property type="nucleotide sequence ID" value="NZ_CABKNJ010000001.1"/>
</dbReference>
<dbReference type="GO" id="GO:0016887">
    <property type="term" value="F:ATP hydrolysis activity"/>
    <property type="evidence" value="ECO:0007669"/>
    <property type="project" value="InterPro"/>
</dbReference>
<gene>
    <name evidence="5" type="ORF">DW687_00760</name>
</gene>
<dbReference type="GeneID" id="98000820"/>
<evidence type="ECO:0000256" key="1">
    <source>
        <dbReference type="ARBA" id="ARBA00022448"/>
    </source>
</evidence>
<dbReference type="Gene3D" id="3.40.50.300">
    <property type="entry name" value="P-loop containing nucleotide triphosphate hydrolases"/>
    <property type="match status" value="1"/>
</dbReference>